<dbReference type="InterPro" id="IPR050204">
    <property type="entry name" value="AraC_XylS_family_regulators"/>
</dbReference>
<evidence type="ECO:0000256" key="1">
    <source>
        <dbReference type="ARBA" id="ARBA00023015"/>
    </source>
</evidence>
<feature type="domain" description="HTH araC/xylS-type" evidence="5">
    <location>
        <begin position="192"/>
        <end position="294"/>
    </location>
</feature>
<dbReference type="SMART" id="SM00342">
    <property type="entry name" value="HTH_ARAC"/>
    <property type="match status" value="1"/>
</dbReference>
<dbReference type="PANTHER" id="PTHR46796">
    <property type="entry name" value="HTH-TYPE TRANSCRIPTIONAL ACTIVATOR RHAS-RELATED"/>
    <property type="match status" value="1"/>
</dbReference>
<name>A0ABU1SEU8_9MICO</name>
<keyword evidence="2" id="KW-0238">DNA-binding</keyword>
<keyword evidence="1" id="KW-0805">Transcription regulation</keyword>
<comment type="caution">
    <text evidence="6">The sequence shown here is derived from an EMBL/GenBank/DDBJ whole genome shotgun (WGS) entry which is preliminary data.</text>
</comment>
<dbReference type="PANTHER" id="PTHR46796:SF6">
    <property type="entry name" value="ARAC SUBFAMILY"/>
    <property type="match status" value="1"/>
</dbReference>
<feature type="compositionally biased region" description="Low complexity" evidence="4">
    <location>
        <begin position="1"/>
        <end position="15"/>
    </location>
</feature>
<organism evidence="6 7">
    <name type="scientific">Microbacterium resistens</name>
    <dbReference type="NCBI Taxonomy" id="156977"/>
    <lineage>
        <taxon>Bacteria</taxon>
        <taxon>Bacillati</taxon>
        <taxon>Actinomycetota</taxon>
        <taxon>Actinomycetes</taxon>
        <taxon>Micrococcales</taxon>
        <taxon>Microbacteriaceae</taxon>
        <taxon>Microbacterium</taxon>
    </lineage>
</organism>
<keyword evidence="7" id="KW-1185">Reference proteome</keyword>
<dbReference type="EMBL" id="JAVDUM010000012">
    <property type="protein sequence ID" value="MDR6868131.1"/>
    <property type="molecule type" value="Genomic_DNA"/>
</dbReference>
<keyword evidence="3" id="KW-0804">Transcription</keyword>
<protein>
    <submittedName>
        <fullName evidence="6">AraC-like DNA-binding protein</fullName>
    </submittedName>
</protein>
<dbReference type="InterPro" id="IPR018060">
    <property type="entry name" value="HTH_AraC"/>
</dbReference>
<feature type="region of interest" description="Disordered" evidence="4">
    <location>
        <begin position="1"/>
        <end position="21"/>
    </location>
</feature>
<dbReference type="PROSITE" id="PS01124">
    <property type="entry name" value="HTH_ARAC_FAMILY_2"/>
    <property type="match status" value="1"/>
</dbReference>
<evidence type="ECO:0000313" key="7">
    <source>
        <dbReference type="Proteomes" id="UP001259347"/>
    </source>
</evidence>
<dbReference type="Pfam" id="PF12833">
    <property type="entry name" value="HTH_18"/>
    <property type="match status" value="1"/>
</dbReference>
<evidence type="ECO:0000256" key="4">
    <source>
        <dbReference type="SAM" id="MobiDB-lite"/>
    </source>
</evidence>
<dbReference type="RefSeq" id="WP_310021646.1">
    <property type="nucleotide sequence ID" value="NZ_JAVDUM010000012.1"/>
</dbReference>
<reference evidence="6 7" key="1">
    <citation type="submission" date="2023-07" db="EMBL/GenBank/DDBJ databases">
        <title>Sorghum-associated microbial communities from plants grown in Nebraska, USA.</title>
        <authorList>
            <person name="Schachtman D."/>
        </authorList>
    </citation>
    <scope>NUCLEOTIDE SEQUENCE [LARGE SCALE GENOMIC DNA]</scope>
    <source>
        <strain evidence="6 7">2980</strain>
    </source>
</reference>
<sequence length="295" mass="32554">MPPDISPASDAPSLSTLGWTPSMSPPTRELVELVRAPAWTVARLWTTPTVLDSRALRSGSVRVILGVDGDAALRFGPTKSLLKAQHLIVLEGETPITTENRDFWARCEWHLRAPLFREKRFSRYLGTPIRPSPGFHHLLATTTNVIATNQGFSRSAGSTLMLEALADLVLAAVADDTDAPTVLTTAQKSLFENAVREIDERYRDASLTVSRIAERMAVSTAYLHRVFTRAGTTPREEIESRRVAAASILLDAAPAQDRHVLESIAFQTGFSSPRRMQVAIHRRRTVRPSPTINVE</sequence>
<evidence type="ECO:0000259" key="5">
    <source>
        <dbReference type="PROSITE" id="PS01124"/>
    </source>
</evidence>
<evidence type="ECO:0000256" key="2">
    <source>
        <dbReference type="ARBA" id="ARBA00023125"/>
    </source>
</evidence>
<proteinExistence type="predicted"/>
<accession>A0ABU1SEU8</accession>
<evidence type="ECO:0000313" key="6">
    <source>
        <dbReference type="EMBL" id="MDR6868131.1"/>
    </source>
</evidence>
<dbReference type="Proteomes" id="UP001259347">
    <property type="component" value="Unassembled WGS sequence"/>
</dbReference>
<evidence type="ECO:0000256" key="3">
    <source>
        <dbReference type="ARBA" id="ARBA00023163"/>
    </source>
</evidence>
<gene>
    <name evidence="6" type="ORF">J2Y69_002742</name>
</gene>
<dbReference type="Gene3D" id="1.10.10.60">
    <property type="entry name" value="Homeodomain-like"/>
    <property type="match status" value="1"/>
</dbReference>